<dbReference type="GO" id="GO:0005549">
    <property type="term" value="F:odorant binding"/>
    <property type="evidence" value="ECO:0007669"/>
    <property type="project" value="InterPro"/>
</dbReference>
<keyword evidence="8 10" id="KW-0675">Receptor</keyword>
<evidence type="ECO:0000256" key="3">
    <source>
        <dbReference type="ARBA" id="ARBA00022606"/>
    </source>
</evidence>
<organism evidence="11">
    <name type="scientific">Ostrinia furnacalis</name>
    <name type="common">Asian corn borer</name>
    <dbReference type="NCBI Taxonomy" id="93504"/>
    <lineage>
        <taxon>Eukaryota</taxon>
        <taxon>Metazoa</taxon>
        <taxon>Ecdysozoa</taxon>
        <taxon>Arthropoda</taxon>
        <taxon>Hexapoda</taxon>
        <taxon>Insecta</taxon>
        <taxon>Pterygota</taxon>
        <taxon>Neoptera</taxon>
        <taxon>Endopterygota</taxon>
        <taxon>Lepidoptera</taxon>
        <taxon>Glossata</taxon>
        <taxon>Ditrysia</taxon>
        <taxon>Pyraloidea</taxon>
        <taxon>Crambidae</taxon>
        <taxon>Pyraustinae</taxon>
        <taxon>Ostrinia</taxon>
    </lineage>
</organism>
<keyword evidence="5 10" id="KW-0552">Olfaction</keyword>
<evidence type="ECO:0000256" key="6">
    <source>
        <dbReference type="ARBA" id="ARBA00022989"/>
    </source>
</evidence>
<dbReference type="GO" id="GO:0005886">
    <property type="term" value="C:plasma membrane"/>
    <property type="evidence" value="ECO:0007669"/>
    <property type="project" value="UniProtKB-SubCell"/>
</dbReference>
<feature type="transmembrane region" description="Helical" evidence="10">
    <location>
        <begin position="305"/>
        <end position="324"/>
    </location>
</feature>
<keyword evidence="4 10" id="KW-0812">Transmembrane</keyword>
<evidence type="ECO:0000313" key="11">
    <source>
        <dbReference type="EMBL" id="BAR43464.1"/>
    </source>
</evidence>
<sequence>MLRNFLLSLENDNHPLLSPTLWGLQKWGLWQPNKVLNSNISNFIHFAATLFVISQYVELWLIRDNLNYALRNLSVTMLSTVCVVKAFTFVTWQDQWKDVIDNVSLLEKRQLSKKDKITDKIISEYTNYARRVTNFYWTLVAATVFTVILAPLVCFLSSPDTRERIRDGYEPYPEIMSSWVPFDRSRGLGYWVTVLEHILICFYGGGIVATYDSNAVVLITFFAGQMKLLSVNCSRLFDDEKEMTYEDDMEKIRACHYHHLMLIKYSKILNSLLSPVMFLYVIICSLMICASGIQLTTEGTTTMQRIWIAEYLMALIAQLFLYCWHSNEALVMSNKVDDGVYASAWWSRSIQVRRCVLLLAGQLRKSVVFTAGPFTKLNVPTFIAILKGSYSYYTLLNNKDD</sequence>
<evidence type="ECO:0000256" key="10">
    <source>
        <dbReference type="RuleBase" id="RU351113"/>
    </source>
</evidence>
<dbReference type="Pfam" id="PF02949">
    <property type="entry name" value="7tm_6"/>
    <property type="match status" value="1"/>
</dbReference>
<protein>
    <recommendedName>
        <fullName evidence="10">Odorant receptor</fullName>
    </recommendedName>
</protein>
<keyword evidence="3 10" id="KW-0716">Sensory transduction</keyword>
<keyword evidence="2" id="KW-1003">Cell membrane</keyword>
<dbReference type="InterPro" id="IPR004117">
    <property type="entry name" value="7tm6_olfct_rcpt"/>
</dbReference>
<evidence type="ECO:0000256" key="9">
    <source>
        <dbReference type="ARBA" id="ARBA00023224"/>
    </source>
</evidence>
<evidence type="ECO:0000256" key="8">
    <source>
        <dbReference type="ARBA" id="ARBA00023170"/>
    </source>
</evidence>
<comment type="subcellular location">
    <subcellularLocation>
        <location evidence="1 10">Cell membrane</location>
        <topology evidence="1 10">Multi-pass membrane protein</topology>
    </subcellularLocation>
</comment>
<evidence type="ECO:0000256" key="2">
    <source>
        <dbReference type="ARBA" id="ARBA00022475"/>
    </source>
</evidence>
<reference evidence="11" key="1">
    <citation type="submission" date="2014-09" db="EMBL/GenBank/DDBJ databases">
        <title>Identification of candidate odorant receptors in Asian corn borer Ostrinia furnacalis.</title>
        <authorList>
            <person name="Yang B."/>
            <person name="Ozaki K."/>
            <person name="Ishikawa Y."/>
            <person name="Matsuo T."/>
        </authorList>
    </citation>
    <scope>NUCLEOTIDE SEQUENCE</scope>
    <source>
        <tissue evidence="11">Antennae</tissue>
    </source>
</reference>
<feature type="transmembrane region" description="Helical" evidence="10">
    <location>
        <begin position="188"/>
        <end position="209"/>
    </location>
</feature>
<dbReference type="AlphaFoldDB" id="A0A0E4B5A3"/>
<feature type="transmembrane region" description="Helical" evidence="10">
    <location>
        <begin position="73"/>
        <end position="92"/>
    </location>
</feature>
<gene>
    <name evidence="11" type="primary">OR22</name>
</gene>
<keyword evidence="7 10" id="KW-0472">Membrane</keyword>
<feature type="transmembrane region" description="Helical" evidence="10">
    <location>
        <begin position="135"/>
        <end position="156"/>
    </location>
</feature>
<name>A0A0E4B5A3_OSTFU</name>
<feature type="transmembrane region" description="Helical" evidence="10">
    <location>
        <begin position="268"/>
        <end position="293"/>
    </location>
</feature>
<dbReference type="GO" id="GO:0007165">
    <property type="term" value="P:signal transduction"/>
    <property type="evidence" value="ECO:0007669"/>
    <property type="project" value="UniProtKB-KW"/>
</dbReference>
<dbReference type="EMBL" id="LC002716">
    <property type="protein sequence ID" value="BAR43464.1"/>
    <property type="molecule type" value="mRNA"/>
</dbReference>
<feature type="transmembrane region" description="Helical" evidence="10">
    <location>
        <begin position="43"/>
        <end position="61"/>
    </location>
</feature>
<evidence type="ECO:0000256" key="7">
    <source>
        <dbReference type="ARBA" id="ARBA00023136"/>
    </source>
</evidence>
<keyword evidence="9 10" id="KW-0807">Transducer</keyword>
<evidence type="ECO:0000256" key="4">
    <source>
        <dbReference type="ARBA" id="ARBA00022692"/>
    </source>
</evidence>
<dbReference type="PANTHER" id="PTHR21137:SF35">
    <property type="entry name" value="ODORANT RECEPTOR 19A-RELATED"/>
    <property type="match status" value="1"/>
</dbReference>
<accession>A0A0E4B5A3</accession>
<evidence type="ECO:0000256" key="5">
    <source>
        <dbReference type="ARBA" id="ARBA00022725"/>
    </source>
</evidence>
<comment type="similarity">
    <text evidence="10">Belongs to the insect chemoreceptor superfamily. Heteromeric odorant receptor channel (TC 1.A.69) family.</text>
</comment>
<proteinExistence type="evidence at transcript level"/>
<keyword evidence="6 10" id="KW-1133">Transmembrane helix</keyword>
<dbReference type="GO" id="GO:0004984">
    <property type="term" value="F:olfactory receptor activity"/>
    <property type="evidence" value="ECO:0007669"/>
    <property type="project" value="InterPro"/>
</dbReference>
<dbReference type="PANTHER" id="PTHR21137">
    <property type="entry name" value="ODORANT RECEPTOR"/>
    <property type="match status" value="1"/>
</dbReference>
<evidence type="ECO:0000256" key="1">
    <source>
        <dbReference type="ARBA" id="ARBA00004651"/>
    </source>
</evidence>
<feature type="transmembrane region" description="Helical" evidence="10">
    <location>
        <begin position="215"/>
        <end position="233"/>
    </location>
</feature>